<name>E9T1E3_RHOHA</name>
<dbReference type="EMBL" id="ADNW02000010">
    <property type="protein sequence ID" value="EGD23851.1"/>
    <property type="molecule type" value="Genomic_DNA"/>
</dbReference>
<gene>
    <name evidence="2" type="ORF">HMPREF0724_12059</name>
</gene>
<comment type="caution">
    <text evidence="2">The sequence shown here is derived from an EMBL/GenBank/DDBJ whole genome shotgun (WGS) entry which is preliminary data.</text>
</comment>
<protein>
    <submittedName>
        <fullName evidence="2">Uncharacterized protein</fullName>
    </submittedName>
</protein>
<sequence>MNAAFKYRIYVKETTGGFKKDWYYDPTADGVAAGTSISDDINNNDTTFAAWPGGDKWFNIEIHTVNRVTNDEGADWRGFTVKRYESGQSVACGVAASNVGGVSGASQGGEFNARLAAPVETTTSPSTTLSSTVSATTTTSPAATPSTTTTTSSPVATPSTTTATSPTTTESAPATTTSTATIDTPLSAVAKSTSNDYSATLVRSTETSQTAIVISDANGEELKRISATASTQYKWDSSTDTLWIVDGGQLYKASGSSWTKTSVDPSSSDVPADIAALVE</sequence>
<evidence type="ECO:0000313" key="3">
    <source>
        <dbReference type="Proteomes" id="UP000004245"/>
    </source>
</evidence>
<evidence type="ECO:0000313" key="2">
    <source>
        <dbReference type="EMBL" id="EGD23851.1"/>
    </source>
</evidence>
<dbReference type="AlphaFoldDB" id="E9T1E3"/>
<dbReference type="Proteomes" id="UP000004245">
    <property type="component" value="Unassembled WGS sequence"/>
</dbReference>
<keyword evidence="3" id="KW-1185">Reference proteome</keyword>
<feature type="region of interest" description="Disordered" evidence="1">
    <location>
        <begin position="118"/>
        <end position="178"/>
    </location>
</feature>
<reference evidence="2" key="1">
    <citation type="submission" date="2011-01" db="EMBL/GenBank/DDBJ databases">
        <authorList>
            <person name="Muzny D."/>
            <person name="Qin X."/>
            <person name="Buhay C."/>
            <person name="Dugan-Rocha S."/>
            <person name="Ding Y."/>
            <person name="Chen G."/>
            <person name="Hawes A."/>
            <person name="Holder M."/>
            <person name="Jhangiani S."/>
            <person name="Johnson A."/>
            <person name="Khan Z."/>
            <person name="Li Z."/>
            <person name="Liu W."/>
            <person name="Liu X."/>
            <person name="Perez L."/>
            <person name="Shen H."/>
            <person name="Wang Q."/>
            <person name="Watt J."/>
            <person name="Xi L."/>
            <person name="Xin Y."/>
            <person name="Zhou J."/>
            <person name="Deng J."/>
            <person name="Jiang H."/>
            <person name="Liu Y."/>
            <person name="Qu J."/>
            <person name="Song X.-Z."/>
            <person name="Zhang L."/>
            <person name="Villasana D."/>
            <person name="Johnson A."/>
            <person name="Liu J."/>
            <person name="Liyanage D."/>
            <person name="Lorensuhewa L."/>
            <person name="Robinson T."/>
            <person name="Song A."/>
            <person name="Song B.-B."/>
            <person name="Dinh H."/>
            <person name="Thornton R."/>
            <person name="Coyle M."/>
            <person name="Francisco L."/>
            <person name="Jackson L."/>
            <person name="Javaid M."/>
            <person name="Korchina V."/>
            <person name="Kovar C."/>
            <person name="Mata R."/>
            <person name="Mathew T."/>
            <person name="Ngo R."/>
            <person name="Nguyen L."/>
            <person name="Nguyen N."/>
            <person name="Okwuonu G."/>
            <person name="Ongeri F."/>
            <person name="Pham C."/>
            <person name="Simmons D."/>
            <person name="Wilczek-Boney K."/>
            <person name="Hale W."/>
            <person name="Jakkamsetti A."/>
            <person name="Pham P."/>
            <person name="Ruth R."/>
            <person name="San Lucas F."/>
            <person name="Warren J."/>
            <person name="Zhang J."/>
            <person name="Zhao Z."/>
            <person name="Zhou C."/>
            <person name="Zhu D."/>
            <person name="Lee S."/>
            <person name="Bess C."/>
            <person name="Blankenburg K."/>
            <person name="Forbes L."/>
            <person name="Fu Q."/>
            <person name="Gubbala S."/>
            <person name="Hirani K."/>
            <person name="Jayaseelan J.C."/>
            <person name="Lara F."/>
            <person name="Munidasa M."/>
            <person name="Palculict T."/>
            <person name="Patil S."/>
            <person name="Pu L.-L."/>
            <person name="Saada N."/>
            <person name="Tang L."/>
            <person name="Weissenberger G."/>
            <person name="Zhu Y."/>
            <person name="Hemphill L."/>
            <person name="Shang Y."/>
            <person name="Youmans B."/>
            <person name="Ayvaz T."/>
            <person name="Ross M."/>
            <person name="Santibanez J."/>
            <person name="Aqrawi P."/>
            <person name="Gross S."/>
            <person name="Joshi V."/>
            <person name="Fowler G."/>
            <person name="Nazareth L."/>
            <person name="Reid J."/>
            <person name="Worley K."/>
            <person name="Petrosino J."/>
            <person name="Highlander S."/>
            <person name="Gibbs R."/>
        </authorList>
    </citation>
    <scope>NUCLEOTIDE SEQUENCE [LARGE SCALE GENOMIC DNA]</scope>
    <source>
        <strain evidence="2">ATCC 33707</strain>
    </source>
</reference>
<dbReference type="HOGENOM" id="CLU_997078_0_0_11"/>
<accession>E9T1E3</accession>
<organism evidence="2 3">
    <name type="scientific">Prescottella equi ATCC 33707</name>
    <dbReference type="NCBI Taxonomy" id="525370"/>
    <lineage>
        <taxon>Bacteria</taxon>
        <taxon>Bacillati</taxon>
        <taxon>Actinomycetota</taxon>
        <taxon>Actinomycetes</taxon>
        <taxon>Mycobacteriales</taxon>
        <taxon>Nocardiaceae</taxon>
        <taxon>Prescottella</taxon>
    </lineage>
</organism>
<evidence type="ECO:0000256" key="1">
    <source>
        <dbReference type="SAM" id="MobiDB-lite"/>
    </source>
</evidence>
<proteinExistence type="predicted"/>